<sequence>MDKPSVWRAVVSSTEPRRPRSESGALSGGGAHADRPSSAMSYRLYDMAAAALSSCPLLSRDVLEKGGLCTALSQEHP</sequence>
<dbReference type="Proteomes" id="UP001557470">
    <property type="component" value="Unassembled WGS sequence"/>
</dbReference>
<feature type="region of interest" description="Disordered" evidence="1">
    <location>
        <begin position="1"/>
        <end position="36"/>
    </location>
</feature>
<reference evidence="2 3" key="1">
    <citation type="submission" date="2024-06" db="EMBL/GenBank/DDBJ databases">
        <authorList>
            <person name="Pan Q."/>
            <person name="Wen M."/>
            <person name="Jouanno E."/>
            <person name="Zahm M."/>
            <person name="Klopp C."/>
            <person name="Cabau C."/>
            <person name="Louis A."/>
            <person name="Berthelot C."/>
            <person name="Parey E."/>
            <person name="Roest Crollius H."/>
            <person name="Montfort J."/>
            <person name="Robinson-Rechavi M."/>
            <person name="Bouchez O."/>
            <person name="Lampietro C."/>
            <person name="Lopez Roques C."/>
            <person name="Donnadieu C."/>
            <person name="Postlethwait J."/>
            <person name="Bobe J."/>
            <person name="Verreycken H."/>
            <person name="Guiguen Y."/>
        </authorList>
    </citation>
    <scope>NUCLEOTIDE SEQUENCE [LARGE SCALE GENOMIC DNA]</scope>
    <source>
        <strain evidence="2">Up_M1</strain>
        <tissue evidence="2">Testis</tissue>
    </source>
</reference>
<comment type="caution">
    <text evidence="2">The sequence shown here is derived from an EMBL/GenBank/DDBJ whole genome shotgun (WGS) entry which is preliminary data.</text>
</comment>
<accession>A0ABD0Y6K6</accession>
<dbReference type="EMBL" id="JAGEUA010000001">
    <property type="protein sequence ID" value="KAL1021496.1"/>
    <property type="molecule type" value="Genomic_DNA"/>
</dbReference>
<keyword evidence="3" id="KW-1185">Reference proteome</keyword>
<proteinExistence type="predicted"/>
<dbReference type="AlphaFoldDB" id="A0ABD0Y6K6"/>
<protein>
    <submittedName>
        <fullName evidence="2">Uncharacterized protein</fullName>
    </submittedName>
</protein>
<gene>
    <name evidence="2" type="ORF">UPYG_G00014000</name>
</gene>
<name>A0ABD0Y6K6_UMBPY</name>
<organism evidence="2 3">
    <name type="scientific">Umbra pygmaea</name>
    <name type="common">Eastern mudminnow</name>
    <dbReference type="NCBI Taxonomy" id="75934"/>
    <lineage>
        <taxon>Eukaryota</taxon>
        <taxon>Metazoa</taxon>
        <taxon>Chordata</taxon>
        <taxon>Craniata</taxon>
        <taxon>Vertebrata</taxon>
        <taxon>Euteleostomi</taxon>
        <taxon>Actinopterygii</taxon>
        <taxon>Neopterygii</taxon>
        <taxon>Teleostei</taxon>
        <taxon>Protacanthopterygii</taxon>
        <taxon>Esociformes</taxon>
        <taxon>Umbridae</taxon>
        <taxon>Umbra</taxon>
    </lineage>
</organism>
<evidence type="ECO:0000313" key="2">
    <source>
        <dbReference type="EMBL" id="KAL1021496.1"/>
    </source>
</evidence>
<evidence type="ECO:0000313" key="3">
    <source>
        <dbReference type="Proteomes" id="UP001557470"/>
    </source>
</evidence>
<evidence type="ECO:0000256" key="1">
    <source>
        <dbReference type="SAM" id="MobiDB-lite"/>
    </source>
</evidence>